<accession>A0A3S5ACT8</accession>
<proteinExistence type="predicted"/>
<gene>
    <name evidence="1" type="ORF">PXEA_LOCUS27066</name>
</gene>
<dbReference type="Proteomes" id="UP000784294">
    <property type="component" value="Unassembled WGS sequence"/>
</dbReference>
<evidence type="ECO:0000313" key="1">
    <source>
        <dbReference type="EMBL" id="VEL33626.1"/>
    </source>
</evidence>
<organism evidence="1 2">
    <name type="scientific">Protopolystoma xenopodis</name>
    <dbReference type="NCBI Taxonomy" id="117903"/>
    <lineage>
        <taxon>Eukaryota</taxon>
        <taxon>Metazoa</taxon>
        <taxon>Spiralia</taxon>
        <taxon>Lophotrochozoa</taxon>
        <taxon>Platyhelminthes</taxon>
        <taxon>Monogenea</taxon>
        <taxon>Polyopisthocotylea</taxon>
        <taxon>Polystomatidea</taxon>
        <taxon>Polystomatidae</taxon>
        <taxon>Protopolystoma</taxon>
    </lineage>
</organism>
<reference evidence="1" key="1">
    <citation type="submission" date="2018-11" db="EMBL/GenBank/DDBJ databases">
        <authorList>
            <consortium name="Pathogen Informatics"/>
        </authorList>
    </citation>
    <scope>NUCLEOTIDE SEQUENCE</scope>
</reference>
<sequence>MLQSPQQSDSMRVPFTRIWLIEEAGVACAASANATGKRPSRLTVHTDRVRPRGLSRCCCCSWASLRLGRASRSRQSEQPASQLRMRQFHLDRLKFTQAAATERPTDRPTDSRPTAHSFPALHTCLSLSPRRLISTTSNSCVSPAPGWPFAFVSSSWVGCRSFFLISTVAVTSLQLIGLKTVLIYFSSLLHSAYSACFARPPQTVRRLHSAHCPPRLFAFFHSSRSDHPIDRPTICVSHFCSRFFRQPICGMNIDPADSNILFEDPLLAWLPACRLGIDPTDSNILPRAPHTFEYHLILPHRLAGWLASFIRRQSTITARSQAELSWPRGSIA</sequence>
<comment type="caution">
    <text evidence="1">The sequence shown here is derived from an EMBL/GenBank/DDBJ whole genome shotgun (WGS) entry which is preliminary data.</text>
</comment>
<keyword evidence="2" id="KW-1185">Reference proteome</keyword>
<dbReference type="EMBL" id="CAAALY010246104">
    <property type="protein sequence ID" value="VEL33626.1"/>
    <property type="molecule type" value="Genomic_DNA"/>
</dbReference>
<dbReference type="AlphaFoldDB" id="A0A3S5ACT8"/>
<name>A0A3S5ACT8_9PLAT</name>
<evidence type="ECO:0000313" key="2">
    <source>
        <dbReference type="Proteomes" id="UP000784294"/>
    </source>
</evidence>
<protein>
    <submittedName>
        <fullName evidence="1">Uncharacterized protein</fullName>
    </submittedName>
</protein>